<dbReference type="NCBIfam" id="TIGR01368">
    <property type="entry name" value="CPSaseIIsmall"/>
    <property type="match status" value="1"/>
</dbReference>
<dbReference type="PANTHER" id="PTHR43418:SF7">
    <property type="entry name" value="CARBAMOYL-PHOSPHATE SYNTHASE SMALL CHAIN"/>
    <property type="match status" value="1"/>
</dbReference>
<comment type="pathway">
    <text evidence="1">Amino-acid biosynthesis; L-arginine biosynthesis; carbamoyl phosphate from bicarbonate: step 1/1.</text>
</comment>
<dbReference type="InterPro" id="IPR017926">
    <property type="entry name" value="GATASE"/>
</dbReference>
<dbReference type="PROSITE" id="PS51273">
    <property type="entry name" value="GATASE_TYPE_1"/>
    <property type="match status" value="1"/>
</dbReference>
<dbReference type="PANTHER" id="PTHR43418">
    <property type="entry name" value="MULTIFUNCTIONAL TRYPTOPHAN BIOSYNTHESIS PROTEIN-RELATED"/>
    <property type="match status" value="1"/>
</dbReference>
<gene>
    <name evidence="11" type="ORF">UFOPK2399_01797</name>
</gene>
<dbReference type="Pfam" id="PF00988">
    <property type="entry name" value="CPSase_sm_chain"/>
    <property type="match status" value="1"/>
</dbReference>
<sequence>MSGYLLLEDGTAFAGQSTGASATAFGEAVFTTAMTGYQEVVTDPSFTGQIVSFTAPMVGNYGVDPSRDESSAAHATAVVMREARGPGWTDWLVERGLPALTGIDTRSVVLHLRDRGAMRAAVVCDGRTPDEALAAVLAQPSMAGAALAPLVSCTDAYAFSTDGDIRIAVVDYGAKRSIPRRLAKQGAAVTVVPHDTPADELARYDGVVLSNGPGDPEPLDAQAAIVTELLGRVPVLGICLGHQLLARATGRATFKLPFGHRGANHPVLDRVTGRVFVTAQNHGFAVEAADDPAVSEVSLYDGTVEGLRLPELRARSAQFHPEAGPGPHDAWRIIDEFVAEVRNAA</sequence>
<dbReference type="Gene3D" id="3.50.30.20">
    <property type="entry name" value="Carbamoyl-phosphate synthase small subunit, N-terminal domain"/>
    <property type="match status" value="1"/>
</dbReference>
<dbReference type="CDD" id="cd01744">
    <property type="entry name" value="GATase1_CPSase"/>
    <property type="match status" value="1"/>
</dbReference>
<evidence type="ECO:0000256" key="7">
    <source>
        <dbReference type="ARBA" id="ARBA00022962"/>
    </source>
</evidence>
<dbReference type="EC" id="6.3.5.5" evidence="3"/>
<dbReference type="GO" id="GO:0006207">
    <property type="term" value="P:'de novo' pyrimidine nucleobase biosynthetic process"/>
    <property type="evidence" value="ECO:0007669"/>
    <property type="project" value="InterPro"/>
</dbReference>
<dbReference type="InterPro" id="IPR050472">
    <property type="entry name" value="Anth_synth/Amidotransfase"/>
</dbReference>
<evidence type="ECO:0000256" key="6">
    <source>
        <dbReference type="ARBA" id="ARBA00022840"/>
    </source>
</evidence>
<keyword evidence="6" id="KW-0067">ATP-binding</keyword>
<dbReference type="EMBL" id="CAEZXP010000008">
    <property type="protein sequence ID" value="CAB4707913.1"/>
    <property type="molecule type" value="Genomic_DNA"/>
</dbReference>
<evidence type="ECO:0000259" key="10">
    <source>
        <dbReference type="SMART" id="SM01097"/>
    </source>
</evidence>
<dbReference type="SUPFAM" id="SSF52021">
    <property type="entry name" value="Carbamoyl phosphate synthetase, small subunit N-terminal domain"/>
    <property type="match status" value="1"/>
</dbReference>
<name>A0A6J6QEP2_9ZZZZ</name>
<comment type="similarity">
    <text evidence="2">Belongs to the CarA family.</text>
</comment>
<organism evidence="11">
    <name type="scientific">freshwater metagenome</name>
    <dbReference type="NCBI Taxonomy" id="449393"/>
    <lineage>
        <taxon>unclassified sequences</taxon>
        <taxon>metagenomes</taxon>
        <taxon>ecological metagenomes</taxon>
    </lineage>
</organism>
<accession>A0A6J6QEP2</accession>
<reference evidence="11" key="1">
    <citation type="submission" date="2020-05" db="EMBL/GenBank/DDBJ databases">
        <authorList>
            <person name="Chiriac C."/>
            <person name="Salcher M."/>
            <person name="Ghai R."/>
            <person name="Kavagutti S V."/>
        </authorList>
    </citation>
    <scope>NUCLEOTIDE SEQUENCE</scope>
</reference>
<dbReference type="GO" id="GO:0006541">
    <property type="term" value="P:glutamine metabolic process"/>
    <property type="evidence" value="ECO:0007669"/>
    <property type="project" value="InterPro"/>
</dbReference>
<keyword evidence="5" id="KW-0547">Nucleotide-binding</keyword>
<evidence type="ECO:0000256" key="9">
    <source>
        <dbReference type="ARBA" id="ARBA00048816"/>
    </source>
</evidence>
<evidence type="ECO:0000313" key="11">
    <source>
        <dbReference type="EMBL" id="CAB4707913.1"/>
    </source>
</evidence>
<dbReference type="GO" id="GO:0004088">
    <property type="term" value="F:carbamoyl-phosphate synthase (glutamine-hydrolyzing) activity"/>
    <property type="evidence" value="ECO:0007669"/>
    <property type="project" value="UniProtKB-EC"/>
</dbReference>
<evidence type="ECO:0000256" key="5">
    <source>
        <dbReference type="ARBA" id="ARBA00022741"/>
    </source>
</evidence>
<dbReference type="InterPro" id="IPR006274">
    <property type="entry name" value="CarbamoylP_synth_ssu"/>
</dbReference>
<dbReference type="SMART" id="SM01097">
    <property type="entry name" value="CPSase_sm_chain"/>
    <property type="match status" value="1"/>
</dbReference>
<evidence type="ECO:0000256" key="8">
    <source>
        <dbReference type="ARBA" id="ARBA00044340"/>
    </source>
</evidence>
<comment type="catalytic activity">
    <reaction evidence="9">
        <text>hydrogencarbonate + L-glutamine + 2 ATP + H2O = carbamoyl phosphate + L-glutamate + 2 ADP + phosphate + 2 H(+)</text>
        <dbReference type="Rhea" id="RHEA:18633"/>
        <dbReference type="ChEBI" id="CHEBI:15377"/>
        <dbReference type="ChEBI" id="CHEBI:15378"/>
        <dbReference type="ChEBI" id="CHEBI:17544"/>
        <dbReference type="ChEBI" id="CHEBI:29985"/>
        <dbReference type="ChEBI" id="CHEBI:30616"/>
        <dbReference type="ChEBI" id="CHEBI:43474"/>
        <dbReference type="ChEBI" id="CHEBI:58228"/>
        <dbReference type="ChEBI" id="CHEBI:58359"/>
        <dbReference type="ChEBI" id="CHEBI:456216"/>
        <dbReference type="EC" id="6.3.5.5"/>
    </reaction>
</comment>
<dbReference type="PRINTS" id="PR00099">
    <property type="entry name" value="CPSGATASE"/>
</dbReference>
<dbReference type="HAMAP" id="MF_01209">
    <property type="entry name" value="CPSase_S_chain"/>
    <property type="match status" value="1"/>
</dbReference>
<dbReference type="InterPro" id="IPR036480">
    <property type="entry name" value="CarbP_synth_ssu_N_sf"/>
</dbReference>
<dbReference type="AlphaFoldDB" id="A0A6J6QEP2"/>
<evidence type="ECO:0000256" key="1">
    <source>
        <dbReference type="ARBA" id="ARBA00005077"/>
    </source>
</evidence>
<dbReference type="Gene3D" id="3.40.50.880">
    <property type="match status" value="1"/>
</dbReference>
<dbReference type="InterPro" id="IPR029062">
    <property type="entry name" value="Class_I_gatase-like"/>
</dbReference>
<dbReference type="PRINTS" id="PR00097">
    <property type="entry name" value="ANTSNTHASEII"/>
</dbReference>
<evidence type="ECO:0000256" key="4">
    <source>
        <dbReference type="ARBA" id="ARBA00022598"/>
    </source>
</evidence>
<evidence type="ECO:0000256" key="3">
    <source>
        <dbReference type="ARBA" id="ARBA00012738"/>
    </source>
</evidence>
<proteinExistence type="inferred from homology"/>
<dbReference type="SUPFAM" id="SSF52317">
    <property type="entry name" value="Class I glutamine amidotransferase-like"/>
    <property type="match status" value="1"/>
</dbReference>
<keyword evidence="7" id="KW-0315">Glutamine amidotransferase</keyword>
<dbReference type="InterPro" id="IPR002474">
    <property type="entry name" value="CarbamoylP_synth_ssu_N"/>
</dbReference>
<dbReference type="GO" id="GO:0005524">
    <property type="term" value="F:ATP binding"/>
    <property type="evidence" value="ECO:0007669"/>
    <property type="project" value="UniProtKB-KW"/>
</dbReference>
<feature type="domain" description="Carbamoyl-phosphate synthase small subunit N-terminal" evidence="10">
    <location>
        <begin position="1"/>
        <end position="123"/>
    </location>
</feature>
<dbReference type="Pfam" id="PF00117">
    <property type="entry name" value="GATase"/>
    <property type="match status" value="1"/>
</dbReference>
<protein>
    <recommendedName>
        <fullName evidence="3">carbamoyl-phosphate synthase (glutamine-hydrolyzing)</fullName>
        <ecNumber evidence="3">6.3.5.5</ecNumber>
    </recommendedName>
    <alternativeName>
        <fullName evidence="8">Arginine-specific carbamoyl phosphate synthetase, glutamine chain</fullName>
    </alternativeName>
</protein>
<dbReference type="PRINTS" id="PR00096">
    <property type="entry name" value="GATASE"/>
</dbReference>
<dbReference type="NCBIfam" id="NF009475">
    <property type="entry name" value="PRK12838.1"/>
    <property type="match status" value="1"/>
</dbReference>
<keyword evidence="4" id="KW-0436">Ligase</keyword>
<dbReference type="InterPro" id="IPR035686">
    <property type="entry name" value="CPSase_GATase1"/>
</dbReference>
<evidence type="ECO:0000256" key="2">
    <source>
        <dbReference type="ARBA" id="ARBA00007800"/>
    </source>
</evidence>